<comment type="caution">
    <text evidence="2">The sequence shown here is derived from an EMBL/GenBank/DDBJ whole genome shotgun (WGS) entry which is preliminary data.</text>
</comment>
<dbReference type="EMBL" id="PTJE01000001">
    <property type="protein sequence ID" value="PPK96230.1"/>
    <property type="molecule type" value="Genomic_DNA"/>
</dbReference>
<evidence type="ECO:0008006" key="4">
    <source>
        <dbReference type="Google" id="ProtNLM"/>
    </source>
</evidence>
<evidence type="ECO:0000313" key="2">
    <source>
        <dbReference type="EMBL" id="PPK96230.1"/>
    </source>
</evidence>
<name>A0A2S6IQ16_9FLAO</name>
<reference evidence="2 3" key="1">
    <citation type="submission" date="2018-02" db="EMBL/GenBank/DDBJ databases">
        <title>Genomic Encyclopedia of Archaeal and Bacterial Type Strains, Phase II (KMG-II): from individual species to whole genera.</title>
        <authorList>
            <person name="Goeker M."/>
        </authorList>
    </citation>
    <scope>NUCLEOTIDE SEQUENCE [LARGE SCALE GENOMIC DNA]</scope>
    <source>
        <strain evidence="2 3">DSM 16809</strain>
    </source>
</reference>
<protein>
    <recommendedName>
        <fullName evidence="4">Tic20 family protein</fullName>
    </recommendedName>
</protein>
<feature type="transmembrane region" description="Helical" evidence="1">
    <location>
        <begin position="56"/>
        <end position="76"/>
    </location>
</feature>
<accession>A0A2S6IQ16</accession>
<keyword evidence="1" id="KW-1133">Transmembrane helix</keyword>
<sequence length="124" mass="14575">MRLLFKINKYVLITNLVLFLIPPFGMLFMMLLGLFQVVSSVYLLTRYNKISKTVRWMTISHLLLSLFIVTFFFMLFNDMLEFNHHQDMNAFSIGMILSGLTAFYFIFISYNSSVGRKQIFLTQG</sequence>
<proteinExistence type="predicted"/>
<keyword evidence="1" id="KW-0812">Transmembrane</keyword>
<organism evidence="2 3">
    <name type="scientific">Nonlabens xylanidelens</name>
    <dbReference type="NCBI Taxonomy" id="191564"/>
    <lineage>
        <taxon>Bacteria</taxon>
        <taxon>Pseudomonadati</taxon>
        <taxon>Bacteroidota</taxon>
        <taxon>Flavobacteriia</taxon>
        <taxon>Flavobacteriales</taxon>
        <taxon>Flavobacteriaceae</taxon>
        <taxon>Nonlabens</taxon>
    </lineage>
</organism>
<feature type="transmembrane region" description="Helical" evidence="1">
    <location>
        <begin position="88"/>
        <end position="110"/>
    </location>
</feature>
<evidence type="ECO:0000313" key="3">
    <source>
        <dbReference type="Proteomes" id="UP000239002"/>
    </source>
</evidence>
<keyword evidence="1" id="KW-0472">Membrane</keyword>
<dbReference type="Proteomes" id="UP000239002">
    <property type="component" value="Unassembled WGS sequence"/>
</dbReference>
<keyword evidence="3" id="KW-1185">Reference proteome</keyword>
<gene>
    <name evidence="2" type="ORF">LY01_00044</name>
</gene>
<dbReference type="AlphaFoldDB" id="A0A2S6IQ16"/>
<feature type="transmembrane region" description="Helical" evidence="1">
    <location>
        <begin position="20"/>
        <end position="44"/>
    </location>
</feature>
<evidence type="ECO:0000256" key="1">
    <source>
        <dbReference type="SAM" id="Phobius"/>
    </source>
</evidence>